<dbReference type="InterPro" id="IPR051676">
    <property type="entry name" value="UPF0053_domain"/>
</dbReference>
<sequence>MEVLILVLLIVLNGVFAMSEIALVAARRARLMKLSADGDGGARVALKLAEDPTRFMSTVQIGITSIGVLNGIFGEAVLAAPLAQWFIAQGMAAKTASVLATVSVVVVITYVSIVVGELVPKRIGQMQAERIARLVARPMQWLAFITRPFVMLLSASTHALLRLLGVAQRKDAGAIEEEIHALLDEGTESGEIERQQHTMLRNVFRLDDRELGTLMVHRADIQAVDLHKPLADNLAVVVAAPHVCFPVCEGGLDRIVGLVQSKQVLACLAQGQTPDFAALLQPGVFVPESLTALELLARFQQDNLSMAFVVGEYGDFVGLVTLRDLLEAVTGEFTPSNQDDAWALQRSDGTWLLDGSIPVPELQDCLGLRSLPEQGQTRYHTLAGLFMVLAGRLPQEGDSVHWQGWQLEVVDMDGRRIDKVLATPEALAEED</sequence>
<feature type="domain" description="CNNM transmembrane" evidence="12">
    <location>
        <begin position="1"/>
        <end position="196"/>
    </location>
</feature>
<protein>
    <submittedName>
        <fullName evidence="13">Putative hemolysin</fullName>
    </submittedName>
</protein>
<keyword evidence="5 9" id="KW-1133">Transmembrane helix</keyword>
<proteinExistence type="predicted"/>
<evidence type="ECO:0000313" key="13">
    <source>
        <dbReference type="EMBL" id="SEL71929.1"/>
    </source>
</evidence>
<evidence type="ECO:0000256" key="8">
    <source>
        <dbReference type="PROSITE-ProRule" id="PRU00703"/>
    </source>
</evidence>
<dbReference type="InterPro" id="IPR005170">
    <property type="entry name" value="Transptr-assoc_dom"/>
</dbReference>
<dbReference type="CDD" id="cd04590">
    <property type="entry name" value="CBS_pair_CorC_HlyC_assoc"/>
    <property type="match status" value="1"/>
</dbReference>
<dbReference type="AlphaFoldDB" id="A0A1H7SHV9"/>
<dbReference type="EMBL" id="FOAS01000019">
    <property type="protein sequence ID" value="SEL71929.1"/>
    <property type="molecule type" value="Genomic_DNA"/>
</dbReference>
<keyword evidence="4" id="KW-0677">Repeat</keyword>
<dbReference type="Pfam" id="PF01595">
    <property type="entry name" value="CNNM"/>
    <property type="match status" value="1"/>
</dbReference>
<dbReference type="Pfam" id="PF03471">
    <property type="entry name" value="CorC_HlyC"/>
    <property type="match status" value="1"/>
</dbReference>
<dbReference type="Gene3D" id="3.30.465.10">
    <property type="match status" value="1"/>
</dbReference>
<evidence type="ECO:0000256" key="3">
    <source>
        <dbReference type="ARBA" id="ARBA00022692"/>
    </source>
</evidence>
<dbReference type="SUPFAM" id="SSF56176">
    <property type="entry name" value="FAD-binding/transporter-associated domain-like"/>
    <property type="match status" value="1"/>
</dbReference>
<dbReference type="InterPro" id="IPR036318">
    <property type="entry name" value="FAD-bd_PCMH-like_sf"/>
</dbReference>
<dbReference type="GO" id="GO:0005886">
    <property type="term" value="C:plasma membrane"/>
    <property type="evidence" value="ECO:0007669"/>
    <property type="project" value="UniProtKB-SubCell"/>
</dbReference>
<feature type="domain" description="CBS" evidence="11">
    <location>
        <begin position="279"/>
        <end position="336"/>
    </location>
</feature>
<dbReference type="InterPro" id="IPR044751">
    <property type="entry name" value="Ion_transp-like_CBS"/>
</dbReference>
<dbReference type="SUPFAM" id="SSF54631">
    <property type="entry name" value="CBS-domain pair"/>
    <property type="match status" value="1"/>
</dbReference>
<dbReference type="STRING" id="1429083.GCA_001885685_02821"/>
<evidence type="ECO:0000256" key="7">
    <source>
        <dbReference type="ARBA" id="ARBA00023136"/>
    </source>
</evidence>
<organism evidence="13 14">
    <name type="scientific">Atopomonas hussainii</name>
    <dbReference type="NCBI Taxonomy" id="1429083"/>
    <lineage>
        <taxon>Bacteria</taxon>
        <taxon>Pseudomonadati</taxon>
        <taxon>Pseudomonadota</taxon>
        <taxon>Gammaproteobacteria</taxon>
        <taxon>Pseudomonadales</taxon>
        <taxon>Pseudomonadaceae</taxon>
        <taxon>Atopomonas</taxon>
    </lineage>
</organism>
<comment type="subcellular location">
    <subcellularLocation>
        <location evidence="1">Cell membrane</location>
        <topology evidence="1">Multi-pass membrane protein</topology>
    </subcellularLocation>
</comment>
<evidence type="ECO:0000256" key="6">
    <source>
        <dbReference type="ARBA" id="ARBA00023122"/>
    </source>
</evidence>
<feature type="transmembrane region" description="Helical" evidence="10">
    <location>
        <begin position="141"/>
        <end position="161"/>
    </location>
</feature>
<dbReference type="PROSITE" id="PS51846">
    <property type="entry name" value="CNNM"/>
    <property type="match status" value="1"/>
</dbReference>
<evidence type="ECO:0000259" key="11">
    <source>
        <dbReference type="PROSITE" id="PS51371"/>
    </source>
</evidence>
<dbReference type="SMART" id="SM01091">
    <property type="entry name" value="CorC_HlyC"/>
    <property type="match status" value="1"/>
</dbReference>
<evidence type="ECO:0000256" key="1">
    <source>
        <dbReference type="ARBA" id="ARBA00004651"/>
    </source>
</evidence>
<dbReference type="PROSITE" id="PS51371">
    <property type="entry name" value="CBS"/>
    <property type="match status" value="1"/>
</dbReference>
<gene>
    <name evidence="13" type="ORF">SAMN05216214_11911</name>
</gene>
<dbReference type="Gene3D" id="3.10.580.10">
    <property type="entry name" value="CBS-domain"/>
    <property type="match status" value="1"/>
</dbReference>
<reference evidence="13 14" key="1">
    <citation type="submission" date="2016-10" db="EMBL/GenBank/DDBJ databases">
        <authorList>
            <person name="de Groot N.N."/>
        </authorList>
    </citation>
    <scope>NUCLEOTIDE SEQUENCE [LARGE SCALE GENOMIC DNA]</scope>
    <source>
        <strain evidence="13 14">JCM 19513</strain>
    </source>
</reference>
<keyword evidence="2" id="KW-1003">Cell membrane</keyword>
<keyword evidence="6 8" id="KW-0129">CBS domain</keyword>
<evidence type="ECO:0000256" key="5">
    <source>
        <dbReference type="ARBA" id="ARBA00022989"/>
    </source>
</evidence>
<evidence type="ECO:0000256" key="9">
    <source>
        <dbReference type="PROSITE-ProRule" id="PRU01193"/>
    </source>
</evidence>
<accession>A0A1H7SHV9</accession>
<evidence type="ECO:0000313" key="14">
    <source>
        <dbReference type="Proteomes" id="UP000185766"/>
    </source>
</evidence>
<dbReference type="InterPro" id="IPR000644">
    <property type="entry name" value="CBS_dom"/>
</dbReference>
<feature type="transmembrane region" description="Helical" evidence="10">
    <location>
        <begin position="6"/>
        <end position="26"/>
    </location>
</feature>
<evidence type="ECO:0000256" key="2">
    <source>
        <dbReference type="ARBA" id="ARBA00022475"/>
    </source>
</evidence>
<evidence type="ECO:0000259" key="12">
    <source>
        <dbReference type="PROSITE" id="PS51846"/>
    </source>
</evidence>
<evidence type="ECO:0000256" key="4">
    <source>
        <dbReference type="ARBA" id="ARBA00022737"/>
    </source>
</evidence>
<dbReference type="GO" id="GO:0050660">
    <property type="term" value="F:flavin adenine dinucleotide binding"/>
    <property type="evidence" value="ECO:0007669"/>
    <property type="project" value="InterPro"/>
</dbReference>
<dbReference type="PANTHER" id="PTHR43099:SF5">
    <property type="entry name" value="HLYC_CORC FAMILY TRANSPORTER"/>
    <property type="match status" value="1"/>
</dbReference>
<keyword evidence="7 9" id="KW-0472">Membrane</keyword>
<dbReference type="InterPro" id="IPR016169">
    <property type="entry name" value="FAD-bd_PCMH_sub2"/>
</dbReference>
<keyword evidence="3 9" id="KW-0812">Transmembrane</keyword>
<dbReference type="SMART" id="SM00116">
    <property type="entry name" value="CBS"/>
    <property type="match status" value="2"/>
</dbReference>
<name>A0A1H7SHV9_9GAMM</name>
<dbReference type="Proteomes" id="UP000185766">
    <property type="component" value="Unassembled WGS sequence"/>
</dbReference>
<dbReference type="InterPro" id="IPR046342">
    <property type="entry name" value="CBS_dom_sf"/>
</dbReference>
<dbReference type="RefSeq" id="WP_074870400.1">
    <property type="nucleotide sequence ID" value="NZ_FOAS01000019.1"/>
</dbReference>
<dbReference type="InterPro" id="IPR002550">
    <property type="entry name" value="CNNM"/>
</dbReference>
<dbReference type="Pfam" id="PF00571">
    <property type="entry name" value="CBS"/>
    <property type="match status" value="1"/>
</dbReference>
<evidence type="ECO:0000256" key="10">
    <source>
        <dbReference type="SAM" id="Phobius"/>
    </source>
</evidence>
<keyword evidence="14" id="KW-1185">Reference proteome</keyword>
<dbReference type="PANTHER" id="PTHR43099">
    <property type="entry name" value="UPF0053 PROTEIN YRKA"/>
    <property type="match status" value="1"/>
</dbReference>
<feature type="transmembrane region" description="Helical" evidence="10">
    <location>
        <begin position="99"/>
        <end position="120"/>
    </location>
</feature>
<feature type="transmembrane region" description="Helical" evidence="10">
    <location>
        <begin position="63"/>
        <end position="87"/>
    </location>
</feature>